<sequence length="51" mass="5832">MASEALPGNIVVITSRRRMRKYDVGRKEITNAKVETGSHQEGAKIWIYKQN</sequence>
<evidence type="ECO:0000313" key="2">
    <source>
        <dbReference type="Proteomes" id="UP001295444"/>
    </source>
</evidence>
<proteinExistence type="predicted"/>
<dbReference type="EMBL" id="OW240912">
    <property type="protein sequence ID" value="CAH2225019.1"/>
    <property type="molecule type" value="Genomic_DNA"/>
</dbReference>
<organism evidence="1 2">
    <name type="scientific">Pelobates cultripes</name>
    <name type="common">Western spadefoot toad</name>
    <dbReference type="NCBI Taxonomy" id="61616"/>
    <lineage>
        <taxon>Eukaryota</taxon>
        <taxon>Metazoa</taxon>
        <taxon>Chordata</taxon>
        <taxon>Craniata</taxon>
        <taxon>Vertebrata</taxon>
        <taxon>Euteleostomi</taxon>
        <taxon>Amphibia</taxon>
        <taxon>Batrachia</taxon>
        <taxon>Anura</taxon>
        <taxon>Pelobatoidea</taxon>
        <taxon>Pelobatidae</taxon>
        <taxon>Pelobates</taxon>
    </lineage>
</organism>
<keyword evidence="2" id="KW-1185">Reference proteome</keyword>
<protein>
    <submittedName>
        <fullName evidence="1">Uncharacterized protein</fullName>
    </submittedName>
</protein>
<name>A0AAD1VR42_PELCU</name>
<gene>
    <name evidence="1" type="ORF">PECUL_23A000100</name>
</gene>
<accession>A0AAD1VR42</accession>
<reference evidence="1" key="1">
    <citation type="submission" date="2022-03" db="EMBL/GenBank/DDBJ databases">
        <authorList>
            <person name="Alioto T."/>
            <person name="Alioto T."/>
            <person name="Gomez Garrido J."/>
        </authorList>
    </citation>
    <scope>NUCLEOTIDE SEQUENCE</scope>
</reference>
<evidence type="ECO:0000313" key="1">
    <source>
        <dbReference type="EMBL" id="CAH2225019.1"/>
    </source>
</evidence>
<dbReference type="Proteomes" id="UP001295444">
    <property type="component" value="Chromosome 01"/>
</dbReference>
<dbReference type="AlphaFoldDB" id="A0AAD1VR42"/>